<comment type="subcellular location">
    <subcellularLocation>
        <location evidence="1">Cell outer membrane</location>
    </subcellularLocation>
</comment>
<gene>
    <name evidence="8" type="ORF">P0Y49_02195</name>
</gene>
<protein>
    <submittedName>
        <fullName evidence="8">RagB/SusD family nutrient uptake outer membrane protein</fullName>
    </submittedName>
</protein>
<keyword evidence="4" id="KW-0472">Membrane</keyword>
<feature type="domain" description="RagB/SusD" evidence="6">
    <location>
        <begin position="322"/>
        <end position="473"/>
    </location>
</feature>
<dbReference type="Pfam" id="PF07980">
    <property type="entry name" value="SusD_RagB"/>
    <property type="match status" value="1"/>
</dbReference>
<evidence type="ECO:0000256" key="4">
    <source>
        <dbReference type="ARBA" id="ARBA00023136"/>
    </source>
</evidence>
<dbReference type="InterPro" id="IPR011990">
    <property type="entry name" value="TPR-like_helical_dom_sf"/>
</dbReference>
<dbReference type="CDD" id="cd08977">
    <property type="entry name" value="SusD"/>
    <property type="match status" value="1"/>
</dbReference>
<organism evidence="8 9">
    <name type="scientific">Candidatus Pedobacter colombiensis</name>
    <dbReference type="NCBI Taxonomy" id="3121371"/>
    <lineage>
        <taxon>Bacteria</taxon>
        <taxon>Pseudomonadati</taxon>
        <taxon>Bacteroidota</taxon>
        <taxon>Sphingobacteriia</taxon>
        <taxon>Sphingobacteriales</taxon>
        <taxon>Sphingobacteriaceae</taxon>
        <taxon>Pedobacter</taxon>
    </lineage>
</organism>
<evidence type="ECO:0000256" key="2">
    <source>
        <dbReference type="ARBA" id="ARBA00006275"/>
    </source>
</evidence>
<name>A0AAJ5W9W7_9SPHI</name>
<evidence type="ECO:0000259" key="6">
    <source>
        <dbReference type="Pfam" id="PF07980"/>
    </source>
</evidence>
<dbReference type="InterPro" id="IPR033985">
    <property type="entry name" value="SusD-like_N"/>
</dbReference>
<evidence type="ECO:0000259" key="7">
    <source>
        <dbReference type="Pfam" id="PF14322"/>
    </source>
</evidence>
<keyword evidence="3" id="KW-0732">Signal</keyword>
<feature type="domain" description="SusD-like N-terminal" evidence="7">
    <location>
        <begin position="96"/>
        <end position="226"/>
    </location>
</feature>
<evidence type="ECO:0000256" key="3">
    <source>
        <dbReference type="ARBA" id="ARBA00022729"/>
    </source>
</evidence>
<evidence type="ECO:0000313" key="8">
    <source>
        <dbReference type="EMBL" id="WEK19963.1"/>
    </source>
</evidence>
<dbReference type="Gene3D" id="1.25.40.390">
    <property type="match status" value="1"/>
</dbReference>
<comment type="similarity">
    <text evidence="2">Belongs to the SusD family.</text>
</comment>
<accession>A0AAJ5W9W7</accession>
<evidence type="ECO:0000256" key="1">
    <source>
        <dbReference type="ARBA" id="ARBA00004442"/>
    </source>
</evidence>
<dbReference type="EMBL" id="CP119313">
    <property type="protein sequence ID" value="WEK19963.1"/>
    <property type="molecule type" value="Genomic_DNA"/>
</dbReference>
<proteinExistence type="inferred from homology"/>
<dbReference type="Proteomes" id="UP001214530">
    <property type="component" value="Chromosome"/>
</dbReference>
<evidence type="ECO:0000313" key="9">
    <source>
        <dbReference type="Proteomes" id="UP001214530"/>
    </source>
</evidence>
<dbReference type="GO" id="GO:0009279">
    <property type="term" value="C:cell outer membrane"/>
    <property type="evidence" value="ECO:0007669"/>
    <property type="project" value="UniProtKB-SubCell"/>
</dbReference>
<keyword evidence="5" id="KW-0998">Cell outer membrane</keyword>
<sequence>MKTDKIYLFLLIAVFSIQAISCNRMLDIAPENKLTREKFWQKKEDAVSAIIGTYSTLRSNQEAFLYWGEVRGELLNSIPGKGAGTDKESIDVFLIQPSNVMNKYTNFYKVINQANLVIKNIPGIVAKDPSFSTENANQIMGEAYFLRAFTYFWLARTFKEVPLILEPSESDGQNYNVIKSPFEVIMTQVLADIKLAENSLPVAYDSDVQTKGRATRYAAYAFEADVDLWLGKNQEAIAACDMVINSKQFALLTPTNLGNLFTPGNTGESIWELQYNNSLNQTHSLYTWFNNKPYFSGNPVFSLFDDPVDARIVTSITPGGSVQKYNISTNDAHWIFYRYADVILMKAEALAHLVPDNVANLSLTVKEINKIRSRAGIALIPVISNTQQADEFLLDERGRELCFEGKRWFDLVRFASRNNFAGKDMLISRIVSAVNGVDQLVIRTRVDNPESWYLPLHVDALSSNSLLVQNPYYQ</sequence>
<dbReference type="SUPFAM" id="SSF48452">
    <property type="entry name" value="TPR-like"/>
    <property type="match status" value="1"/>
</dbReference>
<evidence type="ECO:0000256" key="5">
    <source>
        <dbReference type="ARBA" id="ARBA00023237"/>
    </source>
</evidence>
<reference evidence="8" key="1">
    <citation type="submission" date="2023-03" db="EMBL/GenBank/DDBJ databases">
        <title>Andean soil-derived lignocellulolytic bacterial consortium as a source of novel taxa and putative plastic-active enzymes.</title>
        <authorList>
            <person name="Diaz-Garcia L."/>
            <person name="Chuvochina M."/>
            <person name="Feuerriegel G."/>
            <person name="Bunk B."/>
            <person name="Sproer C."/>
            <person name="Streit W.R."/>
            <person name="Rodriguez L.M."/>
            <person name="Overmann J."/>
            <person name="Jimenez D.J."/>
        </authorList>
    </citation>
    <scope>NUCLEOTIDE SEQUENCE</scope>
    <source>
        <strain evidence="8">MAG 3858</strain>
    </source>
</reference>
<dbReference type="AlphaFoldDB" id="A0AAJ5W9W7"/>
<dbReference type="InterPro" id="IPR012944">
    <property type="entry name" value="SusD_RagB_dom"/>
</dbReference>
<dbReference type="Pfam" id="PF14322">
    <property type="entry name" value="SusD-like_3"/>
    <property type="match status" value="1"/>
</dbReference>